<comment type="caution">
    <text evidence="2">The sequence shown here is derived from an EMBL/GenBank/DDBJ whole genome shotgun (WGS) entry which is preliminary data.</text>
</comment>
<evidence type="ECO:0000256" key="1">
    <source>
        <dbReference type="SAM" id="MobiDB-lite"/>
    </source>
</evidence>
<name>A0A660CA28_9PSEU</name>
<gene>
    <name evidence="2" type="ORF">JD82_02264</name>
</gene>
<dbReference type="Proteomes" id="UP000317303">
    <property type="component" value="Unassembled WGS sequence"/>
</dbReference>
<feature type="region of interest" description="Disordered" evidence="1">
    <location>
        <begin position="1"/>
        <end position="126"/>
    </location>
</feature>
<sequence>MQQDEFEAVTPPQDTGAPDSAEQDPAALGSAEDLDEDRLQQDPLEGGIDPPERWSGVDRWGTTPAEQREGEPLDERLAEEQPDTPVPPPPEQEPDLPRGLDTERGEEADKAGGSVADAIRTPRPPE</sequence>
<dbReference type="AlphaFoldDB" id="A0A660CA28"/>
<proteinExistence type="predicted"/>
<organism evidence="2 3">
    <name type="scientific">Prauserella rugosa</name>
    <dbReference type="NCBI Taxonomy" id="43354"/>
    <lineage>
        <taxon>Bacteria</taxon>
        <taxon>Bacillati</taxon>
        <taxon>Actinomycetota</taxon>
        <taxon>Actinomycetes</taxon>
        <taxon>Pseudonocardiales</taxon>
        <taxon>Pseudonocardiaceae</taxon>
        <taxon>Prauserella</taxon>
    </lineage>
</organism>
<feature type="compositionally biased region" description="Basic and acidic residues" evidence="1">
    <location>
        <begin position="66"/>
        <end position="79"/>
    </location>
</feature>
<feature type="compositionally biased region" description="Basic and acidic residues" evidence="1">
    <location>
        <begin position="95"/>
        <end position="110"/>
    </location>
</feature>
<evidence type="ECO:0000313" key="2">
    <source>
        <dbReference type="EMBL" id="TWH20418.1"/>
    </source>
</evidence>
<protein>
    <submittedName>
        <fullName evidence="2">Uncharacterized protein</fullName>
    </submittedName>
</protein>
<dbReference type="RefSeq" id="WP_030533032.1">
    <property type="nucleotide sequence ID" value="NZ_JOIJ01000011.1"/>
</dbReference>
<evidence type="ECO:0000313" key="3">
    <source>
        <dbReference type="Proteomes" id="UP000317303"/>
    </source>
</evidence>
<dbReference type="EMBL" id="VLJV01000001">
    <property type="protein sequence ID" value="TWH20418.1"/>
    <property type="molecule type" value="Genomic_DNA"/>
</dbReference>
<accession>A0A660CA28</accession>
<dbReference type="OrthoDB" id="4565554at2"/>
<reference evidence="2 3" key="1">
    <citation type="submission" date="2019-07" db="EMBL/GenBank/DDBJ databases">
        <title>R&amp;d 2014.</title>
        <authorList>
            <person name="Klenk H.-P."/>
        </authorList>
    </citation>
    <scope>NUCLEOTIDE SEQUENCE [LARGE SCALE GENOMIC DNA]</scope>
    <source>
        <strain evidence="2 3">DSM 43194</strain>
    </source>
</reference>
<keyword evidence="3" id="KW-1185">Reference proteome</keyword>